<evidence type="ECO:0008006" key="3">
    <source>
        <dbReference type="Google" id="ProtNLM"/>
    </source>
</evidence>
<name>A0ABR4XJE5_9PORP</name>
<evidence type="ECO:0000313" key="1">
    <source>
        <dbReference type="EMBL" id="KGN91596.1"/>
    </source>
</evidence>
<organism evidence="1 2">
    <name type="scientific">Porphyromonas canoris</name>
    <dbReference type="NCBI Taxonomy" id="36875"/>
    <lineage>
        <taxon>Bacteria</taxon>
        <taxon>Pseudomonadati</taxon>
        <taxon>Bacteroidota</taxon>
        <taxon>Bacteroidia</taxon>
        <taxon>Bacteroidales</taxon>
        <taxon>Porphyromonadaceae</taxon>
        <taxon>Porphyromonas</taxon>
    </lineage>
</organism>
<gene>
    <name evidence="1" type="ORF">HQ43_05630</name>
</gene>
<protein>
    <recommendedName>
        <fullName evidence="3">Lipoprotein</fullName>
    </recommendedName>
</protein>
<dbReference type="Proteomes" id="UP000030101">
    <property type="component" value="Unassembled WGS sequence"/>
</dbReference>
<dbReference type="RefSeq" id="WP_036790806.1">
    <property type="nucleotide sequence ID" value="NZ_JQZV01000013.1"/>
</dbReference>
<accession>A0ABR4XJE5</accession>
<dbReference type="EMBL" id="JQZV01000013">
    <property type="protein sequence ID" value="KGN91596.1"/>
    <property type="molecule type" value="Genomic_DNA"/>
</dbReference>
<comment type="caution">
    <text evidence="1">The sequence shown here is derived from an EMBL/GenBank/DDBJ whole genome shotgun (WGS) entry which is preliminary data.</text>
</comment>
<keyword evidence="2" id="KW-1185">Reference proteome</keyword>
<reference evidence="1 2" key="1">
    <citation type="submission" date="2014-08" db="EMBL/GenBank/DDBJ databases">
        <title>Porphyromonas canoris strain:OH2762 Genome sequencing.</title>
        <authorList>
            <person name="Wallis C."/>
            <person name="Deusch O."/>
            <person name="O'Flynn C."/>
            <person name="Davis I."/>
            <person name="Jospin G."/>
            <person name="Darling A.E."/>
            <person name="Coil D.A."/>
            <person name="Alexiev A."/>
            <person name="Horsfall A."/>
            <person name="Kirkwood N."/>
            <person name="Harris S."/>
            <person name="Eisen J.A."/>
        </authorList>
    </citation>
    <scope>NUCLEOTIDE SEQUENCE [LARGE SCALE GENOMIC DNA]</scope>
    <source>
        <strain evidence="2">COT-108 OH2762</strain>
    </source>
</reference>
<proteinExistence type="predicted"/>
<sequence>MKSSISTIYKIFLISAFAILMSGLKCEPEARPLKFKEVFRTNESEIYMIRFSSNFKDHKKVIYFKNESLHQRLNSLRYIYYPSKEQVIHDLEKIPPFGIEIDSVGVYSKTSDEVLAMFYSKKFQDKGKVY</sequence>
<evidence type="ECO:0000313" key="2">
    <source>
        <dbReference type="Proteomes" id="UP000030101"/>
    </source>
</evidence>